<dbReference type="GO" id="GO:0006352">
    <property type="term" value="P:DNA-templated transcription initiation"/>
    <property type="evidence" value="ECO:0007669"/>
    <property type="project" value="InterPro"/>
</dbReference>
<evidence type="ECO:0000256" key="2">
    <source>
        <dbReference type="ARBA" id="ARBA00011344"/>
    </source>
</evidence>
<feature type="domain" description="RNA polymerase sigma factor 70 region 4 type 2" evidence="7">
    <location>
        <begin position="117"/>
        <end position="166"/>
    </location>
</feature>
<protein>
    <submittedName>
        <fullName evidence="8">RNA polymerase sigma-70 factor (ECF subfamily)</fullName>
    </submittedName>
</protein>
<name>A0A927N2R0_9ACTN</name>
<dbReference type="EMBL" id="JADBEM010000001">
    <property type="protein sequence ID" value="MBE1607857.1"/>
    <property type="molecule type" value="Genomic_DNA"/>
</dbReference>
<gene>
    <name evidence="8" type="ORF">HEB94_004705</name>
</gene>
<dbReference type="PANTHER" id="PTHR30173:SF36">
    <property type="entry name" value="ECF RNA POLYMERASE SIGMA FACTOR SIGJ"/>
    <property type="match status" value="1"/>
</dbReference>
<dbReference type="InterPro" id="IPR013249">
    <property type="entry name" value="RNA_pol_sigma70_r4_t2"/>
</dbReference>
<dbReference type="CDD" id="cd06171">
    <property type="entry name" value="Sigma70_r4"/>
    <property type="match status" value="1"/>
</dbReference>
<dbReference type="AlphaFoldDB" id="A0A927N2R0"/>
<keyword evidence="5" id="KW-0804">Transcription</keyword>
<comment type="similarity">
    <text evidence="1">Belongs to the sigma-70 factor family. ECF subfamily.</text>
</comment>
<dbReference type="InterPro" id="IPR013324">
    <property type="entry name" value="RNA_pol_sigma_r3/r4-like"/>
</dbReference>
<dbReference type="Gene3D" id="1.10.1740.10">
    <property type="match status" value="1"/>
</dbReference>
<dbReference type="Gene3D" id="1.10.10.10">
    <property type="entry name" value="Winged helix-like DNA-binding domain superfamily/Winged helix DNA-binding domain"/>
    <property type="match status" value="1"/>
</dbReference>
<organism evidence="8 9">
    <name type="scientific">Actinopolymorpha pittospori</name>
    <dbReference type="NCBI Taxonomy" id="648752"/>
    <lineage>
        <taxon>Bacteria</taxon>
        <taxon>Bacillati</taxon>
        <taxon>Actinomycetota</taxon>
        <taxon>Actinomycetes</taxon>
        <taxon>Propionibacteriales</taxon>
        <taxon>Actinopolymorphaceae</taxon>
        <taxon>Actinopolymorpha</taxon>
    </lineage>
</organism>
<evidence type="ECO:0000256" key="1">
    <source>
        <dbReference type="ARBA" id="ARBA00010641"/>
    </source>
</evidence>
<dbReference type="PANTHER" id="PTHR30173">
    <property type="entry name" value="SIGMA 19 FACTOR"/>
    <property type="match status" value="1"/>
</dbReference>
<keyword evidence="4" id="KW-0731">Sigma factor</keyword>
<dbReference type="InterPro" id="IPR052704">
    <property type="entry name" value="ECF_Sigma-70_Domain"/>
</dbReference>
<evidence type="ECO:0000313" key="8">
    <source>
        <dbReference type="EMBL" id="MBE1607857.1"/>
    </source>
</evidence>
<dbReference type="GO" id="GO:0003677">
    <property type="term" value="F:DNA binding"/>
    <property type="evidence" value="ECO:0007669"/>
    <property type="project" value="InterPro"/>
</dbReference>
<keyword evidence="3" id="KW-0805">Transcription regulation</keyword>
<dbReference type="Pfam" id="PF08281">
    <property type="entry name" value="Sigma70_r4_2"/>
    <property type="match status" value="1"/>
</dbReference>
<dbReference type="SUPFAM" id="SSF54427">
    <property type="entry name" value="NTF2-like"/>
    <property type="match status" value="1"/>
</dbReference>
<dbReference type="SUPFAM" id="SSF88659">
    <property type="entry name" value="Sigma3 and sigma4 domains of RNA polymerase sigma factors"/>
    <property type="match status" value="1"/>
</dbReference>
<dbReference type="InterPro" id="IPR036388">
    <property type="entry name" value="WH-like_DNA-bd_sf"/>
</dbReference>
<evidence type="ECO:0000256" key="5">
    <source>
        <dbReference type="ARBA" id="ARBA00023163"/>
    </source>
</evidence>
<evidence type="ECO:0000256" key="4">
    <source>
        <dbReference type="ARBA" id="ARBA00023082"/>
    </source>
</evidence>
<dbReference type="SUPFAM" id="SSF88946">
    <property type="entry name" value="Sigma2 domain of RNA polymerase sigma factors"/>
    <property type="match status" value="1"/>
</dbReference>
<dbReference type="Gene3D" id="3.10.450.50">
    <property type="match status" value="1"/>
</dbReference>
<keyword evidence="9" id="KW-1185">Reference proteome</keyword>
<dbReference type="GO" id="GO:0016987">
    <property type="term" value="F:sigma factor activity"/>
    <property type="evidence" value="ECO:0007669"/>
    <property type="project" value="UniProtKB-KW"/>
</dbReference>
<dbReference type="RefSeq" id="WP_337917914.1">
    <property type="nucleotide sequence ID" value="NZ_BAABJL010000040.1"/>
</dbReference>
<proteinExistence type="inferred from homology"/>
<dbReference type="Proteomes" id="UP000638648">
    <property type="component" value="Unassembled WGS sequence"/>
</dbReference>
<feature type="domain" description="RNA polymerase sigma-70 region 2" evidence="6">
    <location>
        <begin position="16"/>
        <end position="78"/>
    </location>
</feature>
<evidence type="ECO:0000256" key="3">
    <source>
        <dbReference type="ARBA" id="ARBA00023015"/>
    </source>
</evidence>
<evidence type="ECO:0000259" key="6">
    <source>
        <dbReference type="Pfam" id="PF04542"/>
    </source>
</evidence>
<dbReference type="InterPro" id="IPR007627">
    <property type="entry name" value="RNA_pol_sigma70_r2"/>
</dbReference>
<dbReference type="Pfam" id="PF04542">
    <property type="entry name" value="Sigma70_r2"/>
    <property type="match status" value="1"/>
</dbReference>
<reference evidence="8" key="1">
    <citation type="submission" date="2020-10" db="EMBL/GenBank/DDBJ databases">
        <title>Sequencing the genomes of 1000 actinobacteria strains.</title>
        <authorList>
            <person name="Klenk H.-P."/>
        </authorList>
    </citation>
    <scope>NUCLEOTIDE SEQUENCE</scope>
    <source>
        <strain evidence="8">DSM 45354</strain>
    </source>
</reference>
<accession>A0A927N2R0</accession>
<evidence type="ECO:0000313" key="9">
    <source>
        <dbReference type="Proteomes" id="UP000638648"/>
    </source>
</evidence>
<dbReference type="InterPro" id="IPR032710">
    <property type="entry name" value="NTF2-like_dom_sf"/>
</dbReference>
<dbReference type="InterPro" id="IPR013325">
    <property type="entry name" value="RNA_pol_sigma_r2"/>
</dbReference>
<sequence length="317" mass="34169">MGATSGGPERGAQILQAERPRLFGLAYRLLGSAAEAEEAVRDALAAWHDAAPAESDSPRDWLGKTVTQLCLHRRTAARARRDAYVGPWLPEPVATETGALGSLENAEQKGLVSFATMTLLERLNPMERAVFVLREALGASYREIARILDLSEPNCRQLASRARGRLGSHRTRLEVGGAERRRLLERFLAAARIGDLARLEQLLAVDVVAWIDGGGRVPAALRPILGRAQVARYISGGYARVGAVAVRPLEINGQTSLVATAPSGALVGVSVVEIAGSQISQIRSVVTPDKLRYLAGQLTQARTPREGRVRARLDQEP</sequence>
<comment type="subunit">
    <text evidence="2">Interacts transiently with the RNA polymerase catalytic core formed by RpoA, RpoB, RpoC and RpoZ (2 alpha, 1 beta, 1 beta' and 1 omega subunit) to form the RNA polymerase holoenzyme that can initiate transcription.</text>
</comment>
<evidence type="ECO:0000259" key="7">
    <source>
        <dbReference type="Pfam" id="PF08281"/>
    </source>
</evidence>
<comment type="caution">
    <text evidence="8">The sequence shown here is derived from an EMBL/GenBank/DDBJ whole genome shotgun (WGS) entry which is preliminary data.</text>
</comment>